<dbReference type="RefSeq" id="WP_103909652.1">
    <property type="nucleotide sequence ID" value="NZ_FNUZ01000002.1"/>
</dbReference>
<organism evidence="2 3">
    <name type="scientific">Thalassococcus halodurans</name>
    <dbReference type="NCBI Taxonomy" id="373675"/>
    <lineage>
        <taxon>Bacteria</taxon>
        <taxon>Pseudomonadati</taxon>
        <taxon>Pseudomonadota</taxon>
        <taxon>Alphaproteobacteria</taxon>
        <taxon>Rhodobacterales</taxon>
        <taxon>Roseobacteraceae</taxon>
        <taxon>Thalassococcus</taxon>
    </lineage>
</organism>
<sequence length="219" mass="23161">MSNPDSFIDEVTEEVRRDQMYASLRKYGWIGVLAVALIVGGAAWREYQKAQETAAAQAFGNALVAALESETPEDRIAALSEVDAPTGAAESVRAMLLGAEQAASDQDAAAADTMAQVGANTDAPEIYRQIATFKALSKNDSNLSAEDRRAGFVAMTQPGHPLRLLSEEQIALIEIDAGETEAAIARLQAILVDDEATQGLRRRATQLIVSLGGSLVAGS</sequence>
<gene>
    <name evidence="2" type="ORF">SAMN04488045_1293</name>
</gene>
<dbReference type="Proteomes" id="UP000236752">
    <property type="component" value="Unassembled WGS sequence"/>
</dbReference>
<evidence type="ECO:0000313" key="2">
    <source>
        <dbReference type="EMBL" id="SEF93973.1"/>
    </source>
</evidence>
<dbReference type="OrthoDB" id="7173339at2"/>
<evidence type="ECO:0000313" key="3">
    <source>
        <dbReference type="Proteomes" id="UP000236752"/>
    </source>
</evidence>
<reference evidence="2 3" key="1">
    <citation type="submission" date="2016-10" db="EMBL/GenBank/DDBJ databases">
        <authorList>
            <person name="de Groot N.N."/>
        </authorList>
    </citation>
    <scope>NUCLEOTIDE SEQUENCE [LARGE SCALE GENOMIC DNA]</scope>
    <source>
        <strain evidence="2 3">DSM 26915</strain>
    </source>
</reference>
<proteinExistence type="predicted"/>
<protein>
    <recommendedName>
        <fullName evidence="4">Tetratricopeptide repeat-like domain-containing protein</fullName>
    </recommendedName>
</protein>
<evidence type="ECO:0000256" key="1">
    <source>
        <dbReference type="SAM" id="Phobius"/>
    </source>
</evidence>
<dbReference type="AlphaFoldDB" id="A0A1H5W3L4"/>
<keyword evidence="1" id="KW-0472">Membrane</keyword>
<name>A0A1H5W3L4_9RHOB</name>
<evidence type="ECO:0008006" key="4">
    <source>
        <dbReference type="Google" id="ProtNLM"/>
    </source>
</evidence>
<feature type="transmembrane region" description="Helical" evidence="1">
    <location>
        <begin position="27"/>
        <end position="44"/>
    </location>
</feature>
<keyword evidence="3" id="KW-1185">Reference proteome</keyword>
<keyword evidence="1" id="KW-0812">Transmembrane</keyword>
<dbReference type="EMBL" id="FNUZ01000002">
    <property type="protein sequence ID" value="SEF93973.1"/>
    <property type="molecule type" value="Genomic_DNA"/>
</dbReference>
<keyword evidence="1" id="KW-1133">Transmembrane helix</keyword>
<accession>A0A1H5W3L4</accession>